<dbReference type="AlphaFoldDB" id="A0A4Y2QPA4"/>
<dbReference type="InterPro" id="IPR020846">
    <property type="entry name" value="MFS_dom"/>
</dbReference>
<dbReference type="PANTHER" id="PTHR11662:SF399">
    <property type="entry name" value="FI19708P1-RELATED"/>
    <property type="match status" value="1"/>
</dbReference>
<dbReference type="Pfam" id="PF07690">
    <property type="entry name" value="MFS_1"/>
    <property type="match status" value="1"/>
</dbReference>
<keyword evidence="3 5" id="KW-1133">Transmembrane helix</keyword>
<name>A0A4Y2QPA4_ARAVE</name>
<keyword evidence="4 5" id="KW-0472">Membrane</keyword>
<evidence type="ECO:0000313" key="7">
    <source>
        <dbReference type="EMBL" id="GBN65167.1"/>
    </source>
</evidence>
<keyword evidence="2 5" id="KW-0812">Transmembrane</keyword>
<proteinExistence type="predicted"/>
<dbReference type="FunFam" id="1.20.1250.20:FF:000423">
    <property type="entry name" value="Putative inorganic phosphate cotransporter-like Protein"/>
    <property type="match status" value="1"/>
</dbReference>
<gene>
    <name evidence="7" type="primary">Picot_9</name>
    <name evidence="7" type="ORF">AVEN_161967_1</name>
</gene>
<dbReference type="EMBL" id="BGPR01014428">
    <property type="protein sequence ID" value="GBN65167.1"/>
    <property type="molecule type" value="Genomic_DNA"/>
</dbReference>
<evidence type="ECO:0000256" key="5">
    <source>
        <dbReference type="SAM" id="Phobius"/>
    </source>
</evidence>
<evidence type="ECO:0000259" key="6">
    <source>
        <dbReference type="PROSITE" id="PS50850"/>
    </source>
</evidence>
<dbReference type="Proteomes" id="UP000499080">
    <property type="component" value="Unassembled WGS sequence"/>
</dbReference>
<evidence type="ECO:0000256" key="4">
    <source>
        <dbReference type="ARBA" id="ARBA00023136"/>
    </source>
</evidence>
<dbReference type="PROSITE" id="PS50850">
    <property type="entry name" value="MFS"/>
    <property type="match status" value="1"/>
</dbReference>
<reference evidence="7 8" key="1">
    <citation type="journal article" date="2019" name="Sci. Rep.">
        <title>Orb-weaving spider Araneus ventricosus genome elucidates the spidroin gene catalogue.</title>
        <authorList>
            <person name="Kono N."/>
            <person name="Nakamura H."/>
            <person name="Ohtoshi R."/>
            <person name="Moran D.A.P."/>
            <person name="Shinohara A."/>
            <person name="Yoshida Y."/>
            <person name="Fujiwara M."/>
            <person name="Mori M."/>
            <person name="Tomita M."/>
            <person name="Arakawa K."/>
        </authorList>
    </citation>
    <scope>NUCLEOTIDE SEQUENCE [LARGE SCALE GENOMIC DNA]</scope>
</reference>
<dbReference type="InterPro" id="IPR011701">
    <property type="entry name" value="MFS"/>
</dbReference>
<dbReference type="GO" id="GO:0016020">
    <property type="term" value="C:membrane"/>
    <property type="evidence" value="ECO:0007669"/>
    <property type="project" value="UniProtKB-SubCell"/>
</dbReference>
<sequence length="392" mass="43046">MTCETVAVSSTKEFDIWSIECNQNGSLSKTAPKTDAGKSIFQCRYLVTLLEFFAFFEINAYRLTTSISMVAMMNNTAASYHEVSNSSTVSCPINSAEVTEYSPIKTGGDFDWNPAIQGYILGSSFLGFVISQMPGGMLSERYGAKTIILWGLFLSTVGHLLSPVAAHASSYWMIAAQFMRGLGQGLIPAAHCILAANWLPRSERGLLNSLVMAGYSCGALISGFSSGPMCSSAFLGGWPSVYYVYGALGLVLCLCFYIFIFESPTCHPRISDAELAFILNDQESQLTRKWNFNRQGRKLMKLEQMIRNDGIQTNSKSKTSCVDSNLRPRYEASGTSKHLPRLGPRDEARKSEICRVGEGGIRGNRRATVAHFGADVNDVHNCLIKMGRKNRA</sequence>
<feature type="transmembrane region" description="Helical" evidence="5">
    <location>
        <begin position="211"/>
        <end position="235"/>
    </location>
</feature>
<feature type="domain" description="Major facilitator superfamily (MFS) profile" evidence="6">
    <location>
        <begin position="43"/>
        <end position="392"/>
    </location>
</feature>
<dbReference type="GO" id="GO:0022857">
    <property type="term" value="F:transmembrane transporter activity"/>
    <property type="evidence" value="ECO:0007669"/>
    <property type="project" value="InterPro"/>
</dbReference>
<accession>A0A4Y2QPA4</accession>
<evidence type="ECO:0000313" key="8">
    <source>
        <dbReference type="Proteomes" id="UP000499080"/>
    </source>
</evidence>
<organism evidence="7 8">
    <name type="scientific">Araneus ventricosus</name>
    <name type="common">Orbweaver spider</name>
    <name type="synonym">Epeira ventricosa</name>
    <dbReference type="NCBI Taxonomy" id="182803"/>
    <lineage>
        <taxon>Eukaryota</taxon>
        <taxon>Metazoa</taxon>
        <taxon>Ecdysozoa</taxon>
        <taxon>Arthropoda</taxon>
        <taxon>Chelicerata</taxon>
        <taxon>Arachnida</taxon>
        <taxon>Araneae</taxon>
        <taxon>Araneomorphae</taxon>
        <taxon>Entelegynae</taxon>
        <taxon>Araneoidea</taxon>
        <taxon>Araneidae</taxon>
        <taxon>Araneus</taxon>
    </lineage>
</organism>
<protein>
    <submittedName>
        <fullName evidence="7">Inorganic phosphate cotransporter</fullName>
    </submittedName>
</protein>
<dbReference type="InterPro" id="IPR036259">
    <property type="entry name" value="MFS_trans_sf"/>
</dbReference>
<feature type="transmembrane region" description="Helical" evidence="5">
    <location>
        <begin position="147"/>
        <end position="166"/>
    </location>
</feature>
<evidence type="ECO:0000256" key="1">
    <source>
        <dbReference type="ARBA" id="ARBA00004141"/>
    </source>
</evidence>
<evidence type="ECO:0000256" key="3">
    <source>
        <dbReference type="ARBA" id="ARBA00022989"/>
    </source>
</evidence>
<dbReference type="SUPFAM" id="SSF103473">
    <property type="entry name" value="MFS general substrate transporter"/>
    <property type="match status" value="1"/>
</dbReference>
<dbReference type="InterPro" id="IPR050382">
    <property type="entry name" value="MFS_Na/Anion_cotransporter"/>
</dbReference>
<dbReference type="Gene3D" id="1.20.1250.20">
    <property type="entry name" value="MFS general substrate transporter like domains"/>
    <property type="match status" value="1"/>
</dbReference>
<evidence type="ECO:0000256" key="2">
    <source>
        <dbReference type="ARBA" id="ARBA00022692"/>
    </source>
</evidence>
<dbReference type="OrthoDB" id="2985014at2759"/>
<keyword evidence="8" id="KW-1185">Reference proteome</keyword>
<dbReference type="PANTHER" id="PTHR11662">
    <property type="entry name" value="SOLUTE CARRIER FAMILY 17"/>
    <property type="match status" value="1"/>
</dbReference>
<feature type="transmembrane region" description="Helical" evidence="5">
    <location>
        <begin position="178"/>
        <end position="199"/>
    </location>
</feature>
<comment type="subcellular location">
    <subcellularLocation>
        <location evidence="1">Membrane</location>
        <topology evidence="1">Multi-pass membrane protein</topology>
    </subcellularLocation>
</comment>
<feature type="transmembrane region" description="Helical" evidence="5">
    <location>
        <begin position="241"/>
        <end position="261"/>
    </location>
</feature>
<dbReference type="GO" id="GO:0006820">
    <property type="term" value="P:monoatomic anion transport"/>
    <property type="evidence" value="ECO:0007669"/>
    <property type="project" value="TreeGrafter"/>
</dbReference>
<comment type="caution">
    <text evidence="7">The sequence shown here is derived from an EMBL/GenBank/DDBJ whole genome shotgun (WGS) entry which is preliminary data.</text>
</comment>